<organism evidence="12">
    <name type="scientific">Psilocybe cubensis</name>
    <name type="common">Psychedelic mushroom</name>
    <name type="synonym">Stropharia cubensis</name>
    <dbReference type="NCBI Taxonomy" id="181762"/>
    <lineage>
        <taxon>Eukaryota</taxon>
        <taxon>Fungi</taxon>
        <taxon>Dikarya</taxon>
        <taxon>Basidiomycota</taxon>
        <taxon>Agaricomycotina</taxon>
        <taxon>Agaricomycetes</taxon>
        <taxon>Agaricomycetidae</taxon>
        <taxon>Agaricales</taxon>
        <taxon>Agaricineae</taxon>
        <taxon>Strophariaceae</taxon>
        <taxon>Psilocybe</taxon>
    </lineage>
</organism>
<dbReference type="InterPro" id="IPR011990">
    <property type="entry name" value="TPR-like_helical_dom_sf"/>
</dbReference>
<evidence type="ECO:0000259" key="11">
    <source>
        <dbReference type="PROSITE" id="PS50102"/>
    </source>
</evidence>
<dbReference type="GO" id="GO:0006397">
    <property type="term" value="P:mRNA processing"/>
    <property type="evidence" value="ECO:0007669"/>
    <property type="project" value="UniProtKB-KW"/>
</dbReference>
<dbReference type="GO" id="GO:0005688">
    <property type="term" value="C:U6 snRNP"/>
    <property type="evidence" value="ECO:0007669"/>
    <property type="project" value="UniProtKB-ARBA"/>
</dbReference>
<evidence type="ECO:0000256" key="7">
    <source>
        <dbReference type="ARBA" id="ARBA00093374"/>
    </source>
</evidence>
<dbReference type="InterPro" id="IPR034397">
    <property type="entry name" value="Prp24_RRM1"/>
</dbReference>
<dbReference type="CDD" id="cd12297">
    <property type="entry name" value="RRM2_Prp24"/>
    <property type="match status" value="1"/>
</dbReference>
<evidence type="ECO:0000256" key="4">
    <source>
        <dbReference type="ARBA" id="ARBA00022884"/>
    </source>
</evidence>
<dbReference type="SMART" id="SM00386">
    <property type="entry name" value="HAT"/>
    <property type="match status" value="3"/>
</dbReference>
<feature type="domain" description="RRM" evidence="11">
    <location>
        <begin position="685"/>
        <end position="762"/>
    </location>
</feature>
<feature type="compositionally biased region" description="Low complexity" evidence="10">
    <location>
        <begin position="994"/>
        <end position="1006"/>
    </location>
</feature>
<comment type="function">
    <text evidence="7">Functions as a recycling factor of the spliceosome, a machinery that forms on each precursor-messenger RNA (pre-mRNA) and catalyzes the removal of introns. Chaperones the re-annealing of U4 and U6 snRNAs (small nuclear RNAs) released from previous rounds of splicing, an initial step in reforming the U4/U6-U5 tri-snRNP (small nuclear ribonucleoprotein) that can reassemble into another spliceosome complex; this step involves binding U6 and facilitating the unwinding of the U6 internal stem loop, followed by base-pairing of U6 to U4.</text>
</comment>
<feature type="compositionally biased region" description="Basic and acidic residues" evidence="10">
    <location>
        <begin position="1007"/>
        <end position="1018"/>
    </location>
</feature>
<evidence type="ECO:0000256" key="3">
    <source>
        <dbReference type="ARBA" id="ARBA00022737"/>
    </source>
</evidence>
<dbReference type="PANTHER" id="PTHR23236">
    <property type="entry name" value="EUKARYOTIC TRANSLATION INITIATION FACTOR 4B/4H"/>
    <property type="match status" value="1"/>
</dbReference>
<feature type="region of interest" description="Disordered" evidence="10">
    <location>
        <begin position="556"/>
        <end position="611"/>
    </location>
</feature>
<proteinExistence type="predicted"/>
<dbReference type="OrthoDB" id="360390at2759"/>
<dbReference type="PANTHER" id="PTHR23236:SF119">
    <property type="entry name" value="NUCLEAR RNA-BINDING PROTEIN SART-3"/>
    <property type="match status" value="1"/>
</dbReference>
<keyword evidence="3" id="KW-0677">Repeat</keyword>
<feature type="compositionally biased region" description="Basic and acidic residues" evidence="10">
    <location>
        <begin position="577"/>
        <end position="610"/>
    </location>
</feature>
<dbReference type="InterPro" id="IPR012677">
    <property type="entry name" value="Nucleotide-bd_a/b_plait_sf"/>
</dbReference>
<dbReference type="SUPFAM" id="SSF54928">
    <property type="entry name" value="RNA-binding domain, RBD"/>
    <property type="match status" value="4"/>
</dbReference>
<dbReference type="InterPro" id="IPR035979">
    <property type="entry name" value="RBD_domain_sf"/>
</dbReference>
<dbReference type="GO" id="GO:0008380">
    <property type="term" value="P:RNA splicing"/>
    <property type="evidence" value="ECO:0007669"/>
    <property type="project" value="UniProtKB-KW"/>
</dbReference>
<evidence type="ECO:0000256" key="2">
    <source>
        <dbReference type="ARBA" id="ARBA00022664"/>
    </source>
</evidence>
<dbReference type="AlphaFoldDB" id="A0A8H8CHN5"/>
<evidence type="ECO:0000256" key="5">
    <source>
        <dbReference type="ARBA" id="ARBA00023187"/>
    </source>
</evidence>
<dbReference type="Gene3D" id="3.30.70.330">
    <property type="match status" value="4"/>
</dbReference>
<dbReference type="SUPFAM" id="SSF48452">
    <property type="entry name" value="TPR-like"/>
    <property type="match status" value="1"/>
</dbReference>
<evidence type="ECO:0000256" key="1">
    <source>
        <dbReference type="ARBA" id="ARBA00004123"/>
    </source>
</evidence>
<dbReference type="InterPro" id="IPR000504">
    <property type="entry name" value="RRM_dom"/>
</dbReference>
<feature type="region of interest" description="Disordered" evidence="10">
    <location>
        <begin position="962"/>
        <end position="1018"/>
    </location>
</feature>
<dbReference type="CDD" id="cd12296">
    <property type="entry name" value="RRM1_Prp24"/>
    <property type="match status" value="1"/>
</dbReference>
<evidence type="ECO:0000256" key="9">
    <source>
        <dbReference type="PROSITE-ProRule" id="PRU00176"/>
    </source>
</evidence>
<dbReference type="PROSITE" id="PS50102">
    <property type="entry name" value="RRM"/>
    <property type="match status" value="3"/>
</dbReference>
<sequence>MDESESLDALGNALNSVAESPYDISRHVQHIRVAQSRGLDAEVQSAMEMATQFLAVGDEVWLPLILAKERSVDLNTEEGVEELLALYARAENDYLSIPILEKHVKFLIERHTLYNSGEVIKPETLGEIFTTSWTRKAVNVVVQKGSYKLWDLQRDWELGMLEETPKDERSELIEYVQNLHLERLHQPHSNIEDTLQSYSSFTTNYLPPHEYESILVAATKIRSQSVRNFDRRDRLETAIKTTEGSLESYHQYIGYERRAKHPDLFVTKGVFERAIAEAAKLRFAGNQAAEGALQMFWVNFCDTLRILDVEVEQELEIYKRAVRSVPGSGEVWARYIRFLERASEEISEEPETISEIYNRAIDAKLVQSDLEQLIPLVLARGAHERRTLEAGSEDENILPTLIGVVESGLELSRRASKSIDSKLRLEKFLVSIYESVGLVDSVFDVWKAAAKHSKSSYSVWLNYTDAMIKHQMFDEVRKTFLDIHSKQLDWPEAIWEAWISFEHLHGSISDIETCLDKIETAQYQTNMRRAKEAAKAQIVAAEAFLETAIAPTAVTVSDSTRPVTDTPMDVDQPAQERGTKRAAEEEPSSDAHKKPRTEPKSGPLKRDRENSTVFVADLPADTVEDDLHNLFKDCGDVREVKITRLPAALVATVEFSDRESVPAALTKDKKKILGQEISVHLAWKSTLYVTNFPESTDDAFIRDLFGKYGTIFDVRWPSKKFKNTRRFCYVQFTSPDAAQKCLELHGRELEPNLPLNVYISNPERKKERTDQDANEKEVYVAGLSRFTNKNDLEKLFATYGTVKDVRIALDDNGHARGFAFVEFEEAKDAQNALSANNHELKKRRLAVTLADTRVRAKHRSDIGISKVAEIRNRSVRIKNLPPAVQEGLLQQVLEKIVPVKRLEVFLDKREALLELENPADAGRLILMTEPIEFGGNTLEFTEDIPTPRVSGTTKQEGVNALFKPRKLGPSKPKAGLGFKKPLPTSKSHAEEKSPVASSSAPNVSSKGQDDFRKMLAKK</sequence>
<evidence type="ECO:0000313" key="12">
    <source>
        <dbReference type="EMBL" id="KAG5165380.1"/>
    </source>
</evidence>
<comment type="caution">
    <text evidence="12">The sequence shown here is derived from an EMBL/GenBank/DDBJ whole genome shotgun (WGS) entry which is preliminary data.</text>
</comment>
<evidence type="ECO:0000256" key="8">
    <source>
        <dbReference type="ARBA" id="ARBA00093627"/>
    </source>
</evidence>
<gene>
    <name evidence="12" type="ORF">JR316_010076</name>
</gene>
<evidence type="ECO:0000256" key="10">
    <source>
        <dbReference type="SAM" id="MobiDB-lite"/>
    </source>
</evidence>
<dbReference type="InterPro" id="IPR034398">
    <property type="entry name" value="Prp24_RRM2"/>
</dbReference>
<feature type="domain" description="RRM" evidence="11">
    <location>
        <begin position="776"/>
        <end position="852"/>
    </location>
</feature>
<keyword evidence="6" id="KW-0539">Nucleus</keyword>
<dbReference type="Pfam" id="PF00076">
    <property type="entry name" value="RRM_1"/>
    <property type="match status" value="4"/>
</dbReference>
<evidence type="ECO:0000256" key="6">
    <source>
        <dbReference type="ARBA" id="ARBA00023242"/>
    </source>
</evidence>
<dbReference type="FunFam" id="3.30.70.330:FF:000365">
    <property type="entry name" value="U4/U6 snRNA-associated-splicing factor PRP24"/>
    <property type="match status" value="1"/>
</dbReference>
<reference evidence="12" key="1">
    <citation type="submission" date="2021-02" db="EMBL/GenBank/DDBJ databases">
        <title>Psilocybe cubensis genome.</title>
        <authorList>
            <person name="Mckernan K.J."/>
            <person name="Crawford S."/>
            <person name="Trippe A."/>
            <person name="Kane L.T."/>
            <person name="Mclaughlin S."/>
        </authorList>
    </citation>
    <scope>NUCLEOTIDE SEQUENCE [LARGE SCALE GENOMIC DNA]</scope>
    <source>
        <strain evidence="12">MGC-MH-2018</strain>
    </source>
</reference>
<keyword evidence="2" id="KW-0507">mRNA processing</keyword>
<comment type="subcellular location">
    <subcellularLocation>
        <location evidence="1">Nucleus</location>
    </subcellularLocation>
</comment>
<feature type="domain" description="RRM" evidence="11">
    <location>
        <begin position="611"/>
        <end position="684"/>
    </location>
</feature>
<keyword evidence="4 9" id="KW-0694">RNA-binding</keyword>
<dbReference type="InterPro" id="IPR003107">
    <property type="entry name" value="HAT"/>
</dbReference>
<protein>
    <recommendedName>
        <fullName evidence="8">U4/U6 snRNA-associated-splicing factor PRP24</fullName>
    </recommendedName>
</protein>
<dbReference type="GO" id="GO:0003723">
    <property type="term" value="F:RNA binding"/>
    <property type="evidence" value="ECO:0007669"/>
    <property type="project" value="UniProtKB-UniRule"/>
</dbReference>
<accession>A0A8H8CHN5</accession>
<name>A0A8H8CHN5_PSICU</name>
<dbReference type="Gene3D" id="1.25.40.10">
    <property type="entry name" value="Tetratricopeptide repeat domain"/>
    <property type="match status" value="3"/>
</dbReference>
<keyword evidence="5" id="KW-0508">mRNA splicing</keyword>
<dbReference type="EMBL" id="JAFIQS010000010">
    <property type="protein sequence ID" value="KAG5165380.1"/>
    <property type="molecule type" value="Genomic_DNA"/>
</dbReference>
<dbReference type="SMART" id="SM00360">
    <property type="entry name" value="RRM"/>
    <property type="match status" value="4"/>
</dbReference>